<dbReference type="AlphaFoldDB" id="A0A835S1M6"/>
<dbReference type="PROSITE" id="PS51375">
    <property type="entry name" value="PPR"/>
    <property type="match status" value="2"/>
</dbReference>
<dbReference type="Gene3D" id="1.25.40.10">
    <property type="entry name" value="Tetratricopeptide repeat domain"/>
    <property type="match status" value="1"/>
</dbReference>
<dbReference type="NCBIfam" id="TIGR00756">
    <property type="entry name" value="PPR"/>
    <property type="match status" value="2"/>
</dbReference>
<dbReference type="InterPro" id="IPR002885">
    <property type="entry name" value="PPR_rpt"/>
</dbReference>
<dbReference type="Pfam" id="PF13041">
    <property type="entry name" value="PPR_2"/>
    <property type="match status" value="1"/>
</dbReference>
<reference evidence="4 5" key="1">
    <citation type="journal article" date="2020" name="Nat. Food">
        <title>A phased Vanilla planifolia genome enables genetic improvement of flavour and production.</title>
        <authorList>
            <person name="Hasing T."/>
            <person name="Tang H."/>
            <person name="Brym M."/>
            <person name="Khazi F."/>
            <person name="Huang T."/>
            <person name="Chambers A.H."/>
        </authorList>
    </citation>
    <scope>NUCLEOTIDE SEQUENCE [LARGE SCALE GENOMIC DNA]</scope>
    <source>
        <tissue evidence="4">Leaf</tissue>
    </source>
</reference>
<feature type="repeat" description="PPR" evidence="3">
    <location>
        <begin position="29"/>
        <end position="63"/>
    </location>
</feature>
<comment type="similarity">
    <text evidence="1">Belongs to the PPR family. P subfamily.</text>
</comment>
<dbReference type="Pfam" id="PF01535">
    <property type="entry name" value="PPR"/>
    <property type="match status" value="1"/>
</dbReference>
<dbReference type="OrthoDB" id="203at2759"/>
<dbReference type="PANTHER" id="PTHR47941">
    <property type="entry name" value="PENTATRICOPEPTIDE REPEAT-CONTAINING PROTEIN 3, MITOCHONDRIAL"/>
    <property type="match status" value="1"/>
</dbReference>
<keyword evidence="2" id="KW-0677">Repeat</keyword>
<feature type="repeat" description="PPR" evidence="3">
    <location>
        <begin position="1"/>
        <end position="28"/>
    </location>
</feature>
<evidence type="ECO:0000256" key="1">
    <source>
        <dbReference type="ARBA" id="ARBA00007626"/>
    </source>
</evidence>
<comment type="caution">
    <text evidence="4">The sequence shown here is derived from an EMBL/GenBank/DDBJ whole genome shotgun (WGS) entry which is preliminary data.</text>
</comment>
<evidence type="ECO:0000313" key="5">
    <source>
        <dbReference type="Proteomes" id="UP000636800"/>
    </source>
</evidence>
<gene>
    <name evidence="4" type="ORF">HPP92_000573</name>
</gene>
<protein>
    <recommendedName>
        <fullName evidence="6">Pentatricopeptide repeat-containing protein</fullName>
    </recommendedName>
</protein>
<keyword evidence="5" id="KW-1185">Reference proteome</keyword>
<evidence type="ECO:0000256" key="2">
    <source>
        <dbReference type="ARBA" id="ARBA00022737"/>
    </source>
</evidence>
<proteinExistence type="inferred from homology"/>
<name>A0A835S1M6_VANPL</name>
<accession>A0A835S1M6</accession>
<dbReference type="InterPro" id="IPR011990">
    <property type="entry name" value="TPR-like_helical_dom_sf"/>
</dbReference>
<evidence type="ECO:0000256" key="3">
    <source>
        <dbReference type="PROSITE-ProRule" id="PRU00708"/>
    </source>
</evidence>
<evidence type="ECO:0000313" key="4">
    <source>
        <dbReference type="EMBL" id="KAG0495882.1"/>
    </source>
</evidence>
<organism evidence="4 5">
    <name type="scientific">Vanilla planifolia</name>
    <name type="common">Vanilla</name>
    <dbReference type="NCBI Taxonomy" id="51239"/>
    <lineage>
        <taxon>Eukaryota</taxon>
        <taxon>Viridiplantae</taxon>
        <taxon>Streptophyta</taxon>
        <taxon>Embryophyta</taxon>
        <taxon>Tracheophyta</taxon>
        <taxon>Spermatophyta</taxon>
        <taxon>Magnoliopsida</taxon>
        <taxon>Liliopsida</taxon>
        <taxon>Asparagales</taxon>
        <taxon>Orchidaceae</taxon>
        <taxon>Vanilloideae</taxon>
        <taxon>Vanilleae</taxon>
        <taxon>Vanilla</taxon>
    </lineage>
</organism>
<evidence type="ECO:0008006" key="6">
    <source>
        <dbReference type="Google" id="ProtNLM"/>
    </source>
</evidence>
<sequence>MIAGFCEEEEFEGALEVLREMKRRGCKPEVVSYNILLMGMCRAGQWRNARDLFEDMPRRGCRPDVVTYRSLFDGMCAAGEVLAGGNQLDEVSGGTAGRGEIELGKLMDFLRHS</sequence>
<dbReference type="EMBL" id="JADCNL010000001">
    <property type="protein sequence ID" value="KAG0495882.1"/>
    <property type="molecule type" value="Genomic_DNA"/>
</dbReference>
<dbReference type="Proteomes" id="UP000636800">
    <property type="component" value="Chromosome 1"/>
</dbReference>